<feature type="non-terminal residue" evidence="2">
    <location>
        <position position="511"/>
    </location>
</feature>
<dbReference type="EMBL" id="JAANIC010003060">
    <property type="protein sequence ID" value="KAG5342830.1"/>
    <property type="molecule type" value="Genomic_DNA"/>
</dbReference>
<accession>A0A836FQB6</accession>
<dbReference type="Gene3D" id="2.130.10.30">
    <property type="entry name" value="Regulator of chromosome condensation 1/beta-lactamase-inhibitor protein II"/>
    <property type="match status" value="1"/>
</dbReference>
<dbReference type="InterPro" id="IPR000210">
    <property type="entry name" value="BTB/POZ_dom"/>
</dbReference>
<reference evidence="2" key="1">
    <citation type="submission" date="2020-03" db="EMBL/GenBank/DDBJ databases">
        <title>Relaxed selection underlies rapid genomic changes in the transitions from sociality to social parasitism in ants.</title>
        <authorList>
            <person name="Bi X."/>
        </authorList>
    </citation>
    <scope>NUCLEOTIDE SEQUENCE</scope>
    <source>
        <strain evidence="2">BGI-DK2014a</strain>
        <tissue evidence="2">Whole body</tissue>
    </source>
</reference>
<dbReference type="Pfam" id="PF00651">
    <property type="entry name" value="BTB"/>
    <property type="match status" value="1"/>
</dbReference>
<dbReference type="SUPFAM" id="SSF54695">
    <property type="entry name" value="POZ domain"/>
    <property type="match status" value="1"/>
</dbReference>
<dbReference type="Proteomes" id="UP000669903">
    <property type="component" value="Unassembled WGS sequence"/>
</dbReference>
<feature type="domain" description="BTB" evidence="1">
    <location>
        <begin position="338"/>
        <end position="405"/>
    </location>
</feature>
<comment type="caution">
    <text evidence="2">The sequence shown here is derived from an EMBL/GenBank/DDBJ whole genome shotgun (WGS) entry which is preliminary data.</text>
</comment>
<protein>
    <submittedName>
        <fullName evidence="2">RCBT1 protein</fullName>
    </submittedName>
</protein>
<keyword evidence="3" id="KW-1185">Reference proteome</keyword>
<dbReference type="PANTHER" id="PTHR24413">
    <property type="entry name" value="SPECKLE-TYPE POZ PROTEIN"/>
    <property type="match status" value="1"/>
</dbReference>
<gene>
    <name evidence="2" type="primary">Rcbtb1_2</name>
    <name evidence="2" type="ORF">G6Z76_0001606</name>
</gene>
<dbReference type="SUPFAM" id="SSF50985">
    <property type="entry name" value="RCC1/BLIP-II"/>
    <property type="match status" value="1"/>
</dbReference>
<dbReference type="InterPro" id="IPR011333">
    <property type="entry name" value="SKP1/BTB/POZ_sf"/>
</dbReference>
<feature type="non-terminal residue" evidence="2">
    <location>
        <position position="1"/>
    </location>
</feature>
<dbReference type="Pfam" id="PF13540">
    <property type="entry name" value="RCC1_2"/>
    <property type="match status" value="1"/>
</dbReference>
<evidence type="ECO:0000259" key="1">
    <source>
        <dbReference type="PROSITE" id="PS50097"/>
    </source>
</evidence>
<evidence type="ECO:0000313" key="3">
    <source>
        <dbReference type="Proteomes" id="UP000669903"/>
    </source>
</evidence>
<proteinExistence type="predicted"/>
<dbReference type="PROSITE" id="PS50097">
    <property type="entry name" value="BTB"/>
    <property type="match status" value="1"/>
</dbReference>
<dbReference type="SMART" id="SM00225">
    <property type="entry name" value="BTB"/>
    <property type="match status" value="1"/>
</dbReference>
<organism evidence="2 3">
    <name type="scientific">Acromyrmex charruanus</name>
    <dbReference type="NCBI Taxonomy" id="2715315"/>
    <lineage>
        <taxon>Eukaryota</taxon>
        <taxon>Metazoa</taxon>
        <taxon>Ecdysozoa</taxon>
        <taxon>Arthropoda</taxon>
        <taxon>Hexapoda</taxon>
        <taxon>Insecta</taxon>
        <taxon>Pterygota</taxon>
        <taxon>Neoptera</taxon>
        <taxon>Endopterygota</taxon>
        <taxon>Hymenoptera</taxon>
        <taxon>Apocrita</taxon>
        <taxon>Aculeata</taxon>
        <taxon>Formicoidea</taxon>
        <taxon>Formicidae</taxon>
        <taxon>Myrmicinae</taxon>
        <taxon>Acromyrmex</taxon>
    </lineage>
</organism>
<dbReference type="AlphaFoldDB" id="A0A836FQB6"/>
<evidence type="ECO:0000313" key="2">
    <source>
        <dbReference type="EMBL" id="KAG5342830.1"/>
    </source>
</evidence>
<dbReference type="Gene3D" id="3.30.710.10">
    <property type="entry name" value="Potassium Channel Kv1.1, Chain A"/>
    <property type="match status" value="1"/>
</dbReference>
<sequence length="511" mass="59896">MEKNEFRTVIKHLHMKGLTPKEIKAELDNVHSTSASAFATVYNWVNEFKRGRTSTCDAPRSGCPIEAAAPEIIDKVHDIILIIVDKTWIHYFTRKYVWEDIRPKITLNFEVQSTDNEIENEIVIYYTNNSIEHENKKCSIYQMNIHEMNNKEEITCMSCGSNFYVVATNRHTFFWGFIYEEAEDSFDSSDWMNRSPWFTFKPHKISRFTFKTIVKIACGIDYTLALTDKGKLYGWGGYFFKTCSDYDSTYHDVLSPIRMNIINVKNLSDIAVIDYTNFVKSSKDGLVYAWGFIFRRNYKKPAVCEYTNGFDISNSMTAHSPISVAGEFIKEEFHISTSDLTIRVEQQSIYVHKVILKIRSTYFRSMFQPNYVENRQSVIVNNYYRYVVYKKFLEYLYTGSINLSSFKNLLDLLQLADALCEINLQMDCIRKIKKTINVSNVMYLFNLINDMNEGHHKEELMKYCFHFYFKNMMTVIQTDGFEELDAETKAMLRDKGYTFLSSEISSSDYLE</sequence>
<dbReference type="InterPro" id="IPR009091">
    <property type="entry name" value="RCC1/BLIP-II"/>
</dbReference>
<name>A0A836FQB6_9HYME</name>